<evidence type="ECO:0000313" key="1">
    <source>
        <dbReference type="Proteomes" id="UP000887540"/>
    </source>
</evidence>
<protein>
    <submittedName>
        <fullName evidence="2">Uncharacterized protein</fullName>
    </submittedName>
</protein>
<evidence type="ECO:0000313" key="2">
    <source>
        <dbReference type="WBParaSite" id="ACRNAN_scaffold970.g24562.t1"/>
    </source>
</evidence>
<name>A0A914EQ91_9BILA</name>
<organism evidence="1 2">
    <name type="scientific">Acrobeloides nanus</name>
    <dbReference type="NCBI Taxonomy" id="290746"/>
    <lineage>
        <taxon>Eukaryota</taxon>
        <taxon>Metazoa</taxon>
        <taxon>Ecdysozoa</taxon>
        <taxon>Nematoda</taxon>
        <taxon>Chromadorea</taxon>
        <taxon>Rhabditida</taxon>
        <taxon>Tylenchina</taxon>
        <taxon>Cephalobomorpha</taxon>
        <taxon>Cephaloboidea</taxon>
        <taxon>Cephalobidae</taxon>
        <taxon>Acrobeloides</taxon>
    </lineage>
</organism>
<proteinExistence type="predicted"/>
<dbReference type="Proteomes" id="UP000887540">
    <property type="component" value="Unplaced"/>
</dbReference>
<keyword evidence="1" id="KW-1185">Reference proteome</keyword>
<dbReference type="WBParaSite" id="ACRNAN_scaffold970.g24562.t1">
    <property type="protein sequence ID" value="ACRNAN_scaffold970.g24562.t1"/>
    <property type="gene ID" value="ACRNAN_scaffold970.g24562"/>
</dbReference>
<dbReference type="AlphaFoldDB" id="A0A914EQ91"/>
<reference evidence="2" key="1">
    <citation type="submission" date="2022-11" db="UniProtKB">
        <authorList>
            <consortium name="WormBaseParasite"/>
        </authorList>
    </citation>
    <scope>IDENTIFICATION</scope>
</reference>
<accession>A0A914EQ91</accession>
<sequence>MVRSLKEAEEVMASDKRIDHADKSGYIYNSRFQGLKAPRDGDDFATYIVRVRPPKEKISDDMKYNFVSVKIAYQYKRMFTDFYLPEVGAIRFRKQLQEVISKYEELTKGKTSKEESKQAKISST</sequence>